<organism evidence="2 3">
    <name type="scientific">Diaphorobacter ruginosibacter</name>
    <dbReference type="NCBI Taxonomy" id="1715720"/>
    <lineage>
        <taxon>Bacteria</taxon>
        <taxon>Pseudomonadati</taxon>
        <taxon>Pseudomonadota</taxon>
        <taxon>Betaproteobacteria</taxon>
        <taxon>Burkholderiales</taxon>
        <taxon>Comamonadaceae</taxon>
        <taxon>Diaphorobacter</taxon>
    </lineage>
</organism>
<evidence type="ECO:0000256" key="1">
    <source>
        <dbReference type="SAM" id="Phobius"/>
    </source>
</evidence>
<name>A0A7G9RQS9_9BURK</name>
<dbReference type="InterPro" id="IPR007690">
    <property type="entry name" value="T2SS_GspM"/>
</dbReference>
<dbReference type="AlphaFoldDB" id="A0A7G9RQS9"/>
<keyword evidence="1" id="KW-0812">Transmembrane</keyword>
<accession>A0A7G9RQS9</accession>
<dbReference type="Pfam" id="PF04612">
    <property type="entry name" value="T2SSM"/>
    <property type="match status" value="1"/>
</dbReference>
<sequence length="174" mass="18773">MNRKNETLDALKQRWNALQGREQMLVMAAAGLVGLALVWWVALAPAIKTLRLAPQAHAQLDRQLQHMRGLQQEALELQKAPRIQANDAVRALQSSLTQSMGASAQMTIVADRATVTLKGVPATSLAQWLAQVRSTARVVPIQAKLVRSAGTKGNAPALPAHWDGTLILSLPPSN</sequence>
<protein>
    <submittedName>
        <fullName evidence="2">Type II secretion system protein M</fullName>
    </submittedName>
</protein>
<keyword evidence="1" id="KW-0472">Membrane</keyword>
<dbReference type="GO" id="GO:0015628">
    <property type="term" value="P:protein secretion by the type II secretion system"/>
    <property type="evidence" value="ECO:0007669"/>
    <property type="project" value="InterPro"/>
</dbReference>
<dbReference type="RefSeq" id="WP_187598199.1">
    <property type="nucleotide sequence ID" value="NZ_CP060714.1"/>
</dbReference>
<gene>
    <name evidence="2" type="ORF">H9K76_03500</name>
</gene>
<proteinExistence type="predicted"/>
<evidence type="ECO:0000313" key="2">
    <source>
        <dbReference type="EMBL" id="QNN57954.1"/>
    </source>
</evidence>
<dbReference type="Proteomes" id="UP000515811">
    <property type="component" value="Chromosome"/>
</dbReference>
<dbReference type="KEGG" id="drg:H9K76_03500"/>
<keyword evidence="1" id="KW-1133">Transmembrane helix</keyword>
<dbReference type="GO" id="GO:0015627">
    <property type="term" value="C:type II protein secretion system complex"/>
    <property type="evidence" value="ECO:0007669"/>
    <property type="project" value="InterPro"/>
</dbReference>
<keyword evidence="3" id="KW-1185">Reference proteome</keyword>
<dbReference type="EMBL" id="CP060714">
    <property type="protein sequence ID" value="QNN57954.1"/>
    <property type="molecule type" value="Genomic_DNA"/>
</dbReference>
<feature type="transmembrane region" description="Helical" evidence="1">
    <location>
        <begin position="24"/>
        <end position="43"/>
    </location>
</feature>
<reference evidence="2 3" key="1">
    <citation type="submission" date="2020-08" db="EMBL/GenBank/DDBJ databases">
        <title>Genome sequence of Diaphorobacter ruginosibacter DSM 27467T.</title>
        <authorList>
            <person name="Hyun D.-W."/>
            <person name="Bae J.-W."/>
        </authorList>
    </citation>
    <scope>NUCLEOTIDE SEQUENCE [LARGE SCALE GENOMIC DNA]</scope>
    <source>
        <strain evidence="2 3">DSM 27467</strain>
    </source>
</reference>
<evidence type="ECO:0000313" key="3">
    <source>
        <dbReference type="Proteomes" id="UP000515811"/>
    </source>
</evidence>